<evidence type="ECO:0000313" key="2">
    <source>
        <dbReference type="Proteomes" id="UP000282312"/>
    </source>
</evidence>
<dbReference type="OrthoDB" id="3393036at2"/>
<accession>A0A3N9WRQ5</accession>
<protein>
    <recommendedName>
        <fullName evidence="3">Flavin reductase</fullName>
    </recommendedName>
</protein>
<evidence type="ECO:0000313" key="1">
    <source>
        <dbReference type="EMBL" id="RQX03506.1"/>
    </source>
</evidence>
<name>A0A3N9WRQ5_9ACTN</name>
<organism evidence="1 2">
    <name type="scientific">Micromonospora inaquosa</name>
    <dbReference type="NCBI Taxonomy" id="2203716"/>
    <lineage>
        <taxon>Bacteria</taxon>
        <taxon>Bacillati</taxon>
        <taxon>Actinomycetota</taxon>
        <taxon>Actinomycetes</taxon>
        <taxon>Micromonosporales</taxon>
        <taxon>Micromonosporaceae</taxon>
        <taxon>Micromonospora</taxon>
    </lineage>
</organism>
<dbReference type="Proteomes" id="UP000282312">
    <property type="component" value="Unassembled WGS sequence"/>
</dbReference>
<dbReference type="EMBL" id="QGSZ01000190">
    <property type="protein sequence ID" value="RQX03506.1"/>
    <property type="molecule type" value="Genomic_DNA"/>
</dbReference>
<dbReference type="AlphaFoldDB" id="A0A3N9WRQ5"/>
<comment type="caution">
    <text evidence="1">The sequence shown here is derived from an EMBL/GenBank/DDBJ whole genome shotgun (WGS) entry which is preliminary data.</text>
</comment>
<reference evidence="1 2" key="1">
    <citation type="submission" date="2018-05" db="EMBL/GenBank/DDBJ databases">
        <title>Micromonospora from Atacama Desert.</title>
        <authorList>
            <person name="Carro L."/>
            <person name="Goodfellow M."/>
            <person name="Klenk H.-P."/>
        </authorList>
    </citation>
    <scope>NUCLEOTIDE SEQUENCE [LARGE SCALE GENOMIC DNA]</scope>
    <source>
        <strain evidence="1 2">LB39</strain>
    </source>
</reference>
<proteinExistence type="predicted"/>
<keyword evidence="2" id="KW-1185">Reference proteome</keyword>
<sequence length="91" mass="10010">MTARPRPHLPMRPAWLCRNCAAPWPCGPAQLDLIVEFYGHSIALAFYLASSMQEAVDDMFALGGRPDPAVLHTRFLGWLSLARRSAGQGDS</sequence>
<gene>
    <name evidence="1" type="ORF">DLJ59_12575</name>
</gene>
<evidence type="ECO:0008006" key="3">
    <source>
        <dbReference type="Google" id="ProtNLM"/>
    </source>
</evidence>
<dbReference type="RefSeq" id="WP_124772677.1">
    <property type="nucleotide sequence ID" value="NZ_JBEZFR010000008.1"/>
</dbReference>